<accession>A0A084JPI6</accession>
<comment type="caution">
    <text evidence="2">The sequence shown here is derived from an EMBL/GenBank/DDBJ whole genome shotgun (WGS) entry which is preliminary data.</text>
</comment>
<keyword evidence="1" id="KW-0812">Transmembrane</keyword>
<feature type="transmembrane region" description="Helical" evidence="1">
    <location>
        <begin position="7"/>
        <end position="23"/>
    </location>
</feature>
<dbReference type="AlphaFoldDB" id="A0A084JPI6"/>
<feature type="transmembrane region" description="Helical" evidence="1">
    <location>
        <begin position="134"/>
        <end position="152"/>
    </location>
</feature>
<name>A0A084JPI6_9FIRM</name>
<keyword evidence="3" id="KW-1185">Reference proteome</keyword>
<feature type="transmembrane region" description="Helical" evidence="1">
    <location>
        <begin position="73"/>
        <end position="91"/>
    </location>
</feature>
<evidence type="ECO:0000313" key="3">
    <source>
        <dbReference type="Proteomes" id="UP000028525"/>
    </source>
</evidence>
<evidence type="ECO:0000313" key="2">
    <source>
        <dbReference type="EMBL" id="KEZ90870.1"/>
    </source>
</evidence>
<keyword evidence="1" id="KW-0472">Membrane</keyword>
<dbReference type="Proteomes" id="UP000028525">
    <property type="component" value="Unassembled WGS sequence"/>
</dbReference>
<keyword evidence="1" id="KW-1133">Transmembrane helix</keyword>
<reference evidence="2 3" key="1">
    <citation type="submission" date="2014-07" db="EMBL/GenBank/DDBJ databases">
        <title>Draft genome of Clostridium celerecrescens 152B isolated from sediments associated with methane hydrate from Krishna Godavari basin.</title>
        <authorList>
            <person name="Honkalas V.S."/>
            <person name="Dabir A.P."/>
            <person name="Arora P."/>
            <person name="Dhakephalkar P.K."/>
        </authorList>
    </citation>
    <scope>NUCLEOTIDE SEQUENCE [LARGE SCALE GENOMIC DNA]</scope>
    <source>
        <strain evidence="2 3">152B</strain>
    </source>
</reference>
<protein>
    <recommendedName>
        <fullName evidence="4">DUF998 domain-containing protein</fullName>
    </recommendedName>
</protein>
<dbReference type="EMBL" id="JPME01000008">
    <property type="protein sequence ID" value="KEZ90870.1"/>
    <property type="molecule type" value="Genomic_DNA"/>
</dbReference>
<evidence type="ECO:0008006" key="4">
    <source>
        <dbReference type="Google" id="ProtNLM"/>
    </source>
</evidence>
<proteinExistence type="predicted"/>
<feature type="transmembrane region" description="Helical" evidence="1">
    <location>
        <begin position="43"/>
        <end position="61"/>
    </location>
</feature>
<sequence>MSLLTITAYFIIPIYTILFAWGTDWFSLNFSVLGNISSRKNLFLLWGIIIGTYFYYILKRIISGLPRNRKETVMSITALLLLVLAVITPYLPDSQPLHAVFHVILSFLASISLLICLYMIVWKLYCMNQEVYRPYLHCLLVITVLSAFLFFLTGIVSTVLEIFFILSCTFLLQRLYRRVQAPKNRWRYDRL</sequence>
<dbReference type="OrthoDB" id="1903584at2"/>
<organism evidence="2 3">
    <name type="scientific">Lacrimispora celerecrescens</name>
    <dbReference type="NCBI Taxonomy" id="29354"/>
    <lineage>
        <taxon>Bacteria</taxon>
        <taxon>Bacillati</taxon>
        <taxon>Bacillota</taxon>
        <taxon>Clostridia</taxon>
        <taxon>Lachnospirales</taxon>
        <taxon>Lachnospiraceae</taxon>
        <taxon>Lacrimispora</taxon>
    </lineage>
</organism>
<dbReference type="RefSeq" id="WP_038278835.1">
    <property type="nucleotide sequence ID" value="NZ_JPME01000008.1"/>
</dbReference>
<feature type="transmembrane region" description="Helical" evidence="1">
    <location>
        <begin position="97"/>
        <end position="122"/>
    </location>
</feature>
<evidence type="ECO:0000256" key="1">
    <source>
        <dbReference type="SAM" id="Phobius"/>
    </source>
</evidence>
<gene>
    <name evidence="2" type="ORF">IO98_05630</name>
</gene>